<accession>A0A917NBV7</accession>
<evidence type="ECO:0000313" key="4">
    <source>
        <dbReference type="Proteomes" id="UP000597989"/>
    </source>
</evidence>
<proteinExistence type="predicted"/>
<evidence type="ECO:0000313" key="5">
    <source>
        <dbReference type="Proteomes" id="UP001500220"/>
    </source>
</evidence>
<feature type="region of interest" description="Disordered" evidence="1">
    <location>
        <begin position="54"/>
        <end position="81"/>
    </location>
</feature>
<dbReference type="Proteomes" id="UP001500220">
    <property type="component" value="Unassembled WGS sequence"/>
</dbReference>
<dbReference type="Proteomes" id="UP000597989">
    <property type="component" value="Unassembled WGS sequence"/>
</dbReference>
<dbReference type="EMBL" id="BMMT01000008">
    <property type="protein sequence ID" value="GGI87397.1"/>
    <property type="molecule type" value="Genomic_DNA"/>
</dbReference>
<organism evidence="3 4">
    <name type="scientific">Saccharopolyspora thermophila</name>
    <dbReference type="NCBI Taxonomy" id="89367"/>
    <lineage>
        <taxon>Bacteria</taxon>
        <taxon>Bacillati</taxon>
        <taxon>Actinomycetota</taxon>
        <taxon>Actinomycetes</taxon>
        <taxon>Pseudonocardiales</taxon>
        <taxon>Pseudonocardiaceae</taxon>
        <taxon>Saccharopolyspora</taxon>
    </lineage>
</organism>
<name>A0A917NBV7_9PSEU</name>
<comment type="caution">
    <text evidence="3">The sequence shown here is derived from an EMBL/GenBank/DDBJ whole genome shotgun (WGS) entry which is preliminary data.</text>
</comment>
<reference evidence="3" key="3">
    <citation type="submission" date="2020-09" db="EMBL/GenBank/DDBJ databases">
        <authorList>
            <person name="Sun Q."/>
            <person name="Zhou Y."/>
        </authorList>
    </citation>
    <scope>NUCLEOTIDE SEQUENCE</scope>
    <source>
        <strain evidence="3">CGMCC 4.7206</strain>
    </source>
</reference>
<evidence type="ECO:0000256" key="1">
    <source>
        <dbReference type="SAM" id="MobiDB-lite"/>
    </source>
</evidence>
<evidence type="ECO:0000313" key="2">
    <source>
        <dbReference type="EMBL" id="GAA0504049.1"/>
    </source>
</evidence>
<keyword evidence="5" id="KW-1185">Reference proteome</keyword>
<dbReference type="EMBL" id="BAAAHC010000001">
    <property type="protein sequence ID" value="GAA0504049.1"/>
    <property type="molecule type" value="Genomic_DNA"/>
</dbReference>
<protein>
    <submittedName>
        <fullName evidence="3">Uncharacterized protein</fullName>
    </submittedName>
</protein>
<dbReference type="AlphaFoldDB" id="A0A917NBV7"/>
<feature type="compositionally biased region" description="Basic and acidic residues" evidence="1">
    <location>
        <begin position="54"/>
        <end position="73"/>
    </location>
</feature>
<reference evidence="2" key="4">
    <citation type="submission" date="2023-12" db="EMBL/GenBank/DDBJ databases">
        <authorList>
            <person name="Sun Q."/>
            <person name="Inoue M."/>
        </authorList>
    </citation>
    <scope>NUCLEOTIDE SEQUENCE</scope>
    <source>
        <strain evidence="2">JCM 10664</strain>
    </source>
</reference>
<reference evidence="3 4" key="1">
    <citation type="journal article" date="2014" name="Int. J. Syst. Evol. Microbiol.">
        <title>Complete genome sequence of Corynebacterium casei LMG S-19264T (=DSM 44701T), isolated from a smear-ripened cheese.</title>
        <authorList>
            <consortium name="US DOE Joint Genome Institute (JGI-PGF)"/>
            <person name="Walter F."/>
            <person name="Albersmeier A."/>
            <person name="Kalinowski J."/>
            <person name="Ruckert C."/>
        </authorList>
    </citation>
    <scope>NUCLEOTIDE SEQUENCE [LARGE SCALE GENOMIC DNA]</scope>
    <source>
        <strain evidence="3 4">CGMCC 4.7206</strain>
    </source>
</reference>
<gene>
    <name evidence="2" type="ORF">GCM10009545_02240</name>
    <name evidence="3" type="ORF">GCM10011581_25610</name>
</gene>
<sequence>MSTGRDPRPADAPLVIRAEIRLTGLPRGLTRTCLRALATLTPLLRTALERAADDRAPAARLQVESERVDVPRRDPRRRPRT</sequence>
<dbReference type="RefSeq" id="WP_188987578.1">
    <property type="nucleotide sequence ID" value="NZ_BAAAHC010000001.1"/>
</dbReference>
<reference evidence="2 5" key="2">
    <citation type="journal article" date="2019" name="Int. J. Syst. Evol. Microbiol.">
        <title>The Global Catalogue of Microorganisms (GCM) 10K type strain sequencing project: providing services to taxonomists for standard genome sequencing and annotation.</title>
        <authorList>
            <consortium name="The Broad Institute Genomics Platform"/>
            <consortium name="The Broad Institute Genome Sequencing Center for Infectious Disease"/>
            <person name="Wu L."/>
            <person name="Ma J."/>
        </authorList>
    </citation>
    <scope>NUCLEOTIDE SEQUENCE [LARGE SCALE GENOMIC DNA]</scope>
    <source>
        <strain evidence="2 5">JCM 10664</strain>
    </source>
</reference>
<evidence type="ECO:0000313" key="3">
    <source>
        <dbReference type="EMBL" id="GGI87397.1"/>
    </source>
</evidence>